<dbReference type="Gene3D" id="3.40.50.1010">
    <property type="entry name" value="5'-nuclease"/>
    <property type="match status" value="1"/>
</dbReference>
<dbReference type="Proteomes" id="UP000287853">
    <property type="component" value="Unassembled WGS sequence"/>
</dbReference>
<dbReference type="InterPro" id="IPR002716">
    <property type="entry name" value="PIN_dom"/>
</dbReference>
<comment type="caution">
    <text evidence="2">The sequence shown here is derived from an EMBL/GenBank/DDBJ whole genome shotgun (WGS) entry which is preliminary data.</text>
</comment>
<keyword evidence="3" id="KW-1185">Reference proteome</keyword>
<dbReference type="CDD" id="cd18738">
    <property type="entry name" value="PIN_VapC4-5_FitB-like"/>
    <property type="match status" value="1"/>
</dbReference>
<reference evidence="2 3" key="1">
    <citation type="submission" date="2017-01" db="EMBL/GenBank/DDBJ databases">
        <title>The cable genome- insights into the physiology and evolution of filamentous bacteria capable of sulfide oxidation via long distance electron transfer.</title>
        <authorList>
            <person name="Schreiber L."/>
            <person name="Bjerg J.T."/>
            <person name="Boggild A."/>
            <person name="Van De Vossenberg J."/>
            <person name="Meysman F."/>
            <person name="Nielsen L.P."/>
            <person name="Schramm A."/>
            <person name="Kjeldsen K.U."/>
        </authorList>
    </citation>
    <scope>NUCLEOTIDE SEQUENCE [LARGE SCALE GENOMIC DNA]</scope>
    <source>
        <strain evidence="2">MCF</strain>
    </source>
</reference>
<dbReference type="SUPFAM" id="SSF88723">
    <property type="entry name" value="PIN domain-like"/>
    <property type="match status" value="1"/>
</dbReference>
<dbReference type="Pfam" id="PF01850">
    <property type="entry name" value="PIN"/>
    <property type="match status" value="1"/>
</dbReference>
<organism evidence="2 3">
    <name type="scientific">Candidatus Electrothrix aarhusensis</name>
    <dbReference type="NCBI Taxonomy" id="1859131"/>
    <lineage>
        <taxon>Bacteria</taxon>
        <taxon>Pseudomonadati</taxon>
        <taxon>Thermodesulfobacteriota</taxon>
        <taxon>Desulfobulbia</taxon>
        <taxon>Desulfobulbales</taxon>
        <taxon>Desulfobulbaceae</taxon>
        <taxon>Candidatus Electrothrix</taxon>
    </lineage>
</organism>
<dbReference type="InterPro" id="IPR029060">
    <property type="entry name" value="PIN-like_dom_sf"/>
</dbReference>
<gene>
    <name evidence="2" type="ORF">H206_03343</name>
</gene>
<feature type="domain" description="PIN" evidence="1">
    <location>
        <begin position="2"/>
        <end position="109"/>
    </location>
</feature>
<accession>A0A3S3R2Y1</accession>
<protein>
    <recommendedName>
        <fullName evidence="1">PIN domain-containing protein</fullName>
    </recommendedName>
</protein>
<dbReference type="EMBL" id="MTKO01000138">
    <property type="protein sequence ID" value="RWX42893.1"/>
    <property type="molecule type" value="Genomic_DNA"/>
</dbReference>
<name>A0A3S3R2Y1_9BACT</name>
<dbReference type="AlphaFoldDB" id="A0A3S3R2Y1"/>
<sequence length="119" mass="13152">MVILDTNAVIYLLNNQLATPLAEDEYGISVITEIELLSFSGLSDKDENLLRNLFSDILIHPLDENVKNKTIALKKTRKLKTPDAIICATALVNKATLLTNDKQLFHVAGLDAKPLQLLP</sequence>
<evidence type="ECO:0000313" key="2">
    <source>
        <dbReference type="EMBL" id="RWX42893.1"/>
    </source>
</evidence>
<evidence type="ECO:0000313" key="3">
    <source>
        <dbReference type="Proteomes" id="UP000287853"/>
    </source>
</evidence>
<evidence type="ECO:0000259" key="1">
    <source>
        <dbReference type="Pfam" id="PF01850"/>
    </source>
</evidence>
<proteinExistence type="predicted"/>